<dbReference type="PANTHER" id="PTHR30537:SF5">
    <property type="entry name" value="HTH-TYPE TRANSCRIPTIONAL ACTIVATOR TTDR-RELATED"/>
    <property type="match status" value="1"/>
</dbReference>
<dbReference type="Gene3D" id="1.10.10.10">
    <property type="entry name" value="Winged helix-like DNA-binding domain superfamily/Winged helix DNA-binding domain"/>
    <property type="match status" value="1"/>
</dbReference>
<dbReference type="SUPFAM" id="SSF53850">
    <property type="entry name" value="Periplasmic binding protein-like II"/>
    <property type="match status" value="1"/>
</dbReference>
<dbReference type="PROSITE" id="PS50931">
    <property type="entry name" value="HTH_LYSR"/>
    <property type="match status" value="1"/>
</dbReference>
<gene>
    <name evidence="6" type="ORF">JF50_18300</name>
</gene>
<feature type="domain" description="HTH lysR-type" evidence="5">
    <location>
        <begin position="1"/>
        <end position="59"/>
    </location>
</feature>
<dbReference type="InterPro" id="IPR036390">
    <property type="entry name" value="WH_DNA-bd_sf"/>
</dbReference>
<dbReference type="PROSITE" id="PS51257">
    <property type="entry name" value="PROKAR_LIPOPROTEIN"/>
    <property type="match status" value="1"/>
</dbReference>
<dbReference type="CDD" id="cd08422">
    <property type="entry name" value="PBP2_CrgA_like"/>
    <property type="match status" value="1"/>
</dbReference>
<comment type="caution">
    <text evidence="6">The sequence shown here is derived from an EMBL/GenBank/DDBJ whole genome shotgun (WGS) entry which is preliminary data.</text>
</comment>
<evidence type="ECO:0000256" key="3">
    <source>
        <dbReference type="ARBA" id="ARBA00023125"/>
    </source>
</evidence>
<dbReference type="Proteomes" id="UP000031327">
    <property type="component" value="Unassembled WGS sequence"/>
</dbReference>
<dbReference type="InterPro" id="IPR058163">
    <property type="entry name" value="LysR-type_TF_proteobact-type"/>
</dbReference>
<name>A0A0C1Q9X8_9GAMM</name>
<dbReference type="InterPro" id="IPR005119">
    <property type="entry name" value="LysR_subst-bd"/>
</dbReference>
<organism evidence="6 7">
    <name type="scientific">Pseudoalteromonas luteoviolacea</name>
    <dbReference type="NCBI Taxonomy" id="43657"/>
    <lineage>
        <taxon>Bacteria</taxon>
        <taxon>Pseudomonadati</taxon>
        <taxon>Pseudomonadota</taxon>
        <taxon>Gammaproteobacteria</taxon>
        <taxon>Alteromonadales</taxon>
        <taxon>Pseudoalteromonadaceae</taxon>
        <taxon>Pseudoalteromonas</taxon>
    </lineage>
</organism>
<dbReference type="InterPro" id="IPR036388">
    <property type="entry name" value="WH-like_DNA-bd_sf"/>
</dbReference>
<dbReference type="GO" id="GO:0003700">
    <property type="term" value="F:DNA-binding transcription factor activity"/>
    <property type="evidence" value="ECO:0007669"/>
    <property type="project" value="InterPro"/>
</dbReference>
<evidence type="ECO:0000259" key="5">
    <source>
        <dbReference type="PROSITE" id="PS50931"/>
    </source>
</evidence>
<protein>
    <submittedName>
        <fullName evidence="6">Transcriptional regulator</fullName>
    </submittedName>
</protein>
<dbReference type="GO" id="GO:0003677">
    <property type="term" value="F:DNA binding"/>
    <property type="evidence" value="ECO:0007669"/>
    <property type="project" value="UniProtKB-KW"/>
</dbReference>
<evidence type="ECO:0000256" key="2">
    <source>
        <dbReference type="ARBA" id="ARBA00023015"/>
    </source>
</evidence>
<reference evidence="6 7" key="1">
    <citation type="submission" date="2014-12" db="EMBL/GenBank/DDBJ databases">
        <title>Draft Genome Sequence of Pseudoalteromonas luteoviolacea HI1.</title>
        <authorList>
            <person name="Asahina A.Y."/>
            <person name="Hadfield M.G."/>
        </authorList>
    </citation>
    <scope>NUCLEOTIDE SEQUENCE [LARGE SCALE GENOMIC DNA]</scope>
    <source>
        <strain evidence="6 7">HI1</strain>
    </source>
</reference>
<evidence type="ECO:0000313" key="7">
    <source>
        <dbReference type="Proteomes" id="UP000031327"/>
    </source>
</evidence>
<dbReference type="EMBL" id="JWIC01000007">
    <property type="protein sequence ID" value="KID56220.1"/>
    <property type="molecule type" value="Genomic_DNA"/>
</dbReference>
<dbReference type="AlphaFoldDB" id="A0A0C1Q9X8"/>
<proteinExistence type="inferred from homology"/>
<keyword evidence="4" id="KW-0804">Transcription</keyword>
<dbReference type="FunFam" id="1.10.10.10:FF:000001">
    <property type="entry name" value="LysR family transcriptional regulator"/>
    <property type="match status" value="1"/>
</dbReference>
<dbReference type="Gene3D" id="3.40.190.290">
    <property type="match status" value="1"/>
</dbReference>
<keyword evidence="2" id="KW-0805">Transcription regulation</keyword>
<dbReference type="InterPro" id="IPR000847">
    <property type="entry name" value="LysR_HTH_N"/>
</dbReference>
<dbReference type="OrthoDB" id="9786526at2"/>
<dbReference type="Pfam" id="PF00126">
    <property type="entry name" value="HTH_1"/>
    <property type="match status" value="1"/>
</dbReference>
<keyword evidence="3" id="KW-0238">DNA-binding</keyword>
<dbReference type="RefSeq" id="WP_039610793.1">
    <property type="nucleotide sequence ID" value="NZ_JWIC01000007.1"/>
</dbReference>
<comment type="similarity">
    <text evidence="1">Belongs to the LysR transcriptional regulatory family.</text>
</comment>
<dbReference type="PANTHER" id="PTHR30537">
    <property type="entry name" value="HTH-TYPE TRANSCRIPTIONAL REGULATOR"/>
    <property type="match status" value="1"/>
</dbReference>
<sequence length="316" mass="35279">MDKLRALELFVATCEAGSFAAASASCNTDPSAVSKAISRLEAQLQVTLIQRSTRQLSVTDAGKQYLSTARKLLQELSACEGELKHLNDSPSGALKINSAVCYGHLYLRPILAAFCARYPDIQLELQINDLHTDIIDEGVDIAIRTGFVKDSRLVAKRLSPMDFFVCASPDYLAKNGTPVLRDDFKAHHWIGFRIKETQQFQPVYLPDEYGDYTLYDLEPSHITDDGEMMVAMCEDGLGFAQLPHFLAKAGLESGKLVSVYPHFRPPQIENGVFAIYPKRTYLPAKVRVFLSFLADALEKQNESAYQTWAEQVAYVR</sequence>
<accession>A0A0C1Q9X8</accession>
<evidence type="ECO:0000256" key="4">
    <source>
        <dbReference type="ARBA" id="ARBA00023163"/>
    </source>
</evidence>
<dbReference type="SUPFAM" id="SSF46785">
    <property type="entry name" value="Winged helix' DNA-binding domain"/>
    <property type="match status" value="1"/>
</dbReference>
<evidence type="ECO:0000313" key="6">
    <source>
        <dbReference type="EMBL" id="KID56220.1"/>
    </source>
</evidence>
<evidence type="ECO:0000256" key="1">
    <source>
        <dbReference type="ARBA" id="ARBA00009437"/>
    </source>
</evidence>
<dbReference type="Pfam" id="PF03466">
    <property type="entry name" value="LysR_substrate"/>
    <property type="match status" value="1"/>
</dbReference>